<reference evidence="2" key="1">
    <citation type="submission" date="2018-04" db="EMBL/GenBank/DDBJ databases">
        <title>Transcriptome of Schizaphis graminum biotype I.</title>
        <authorList>
            <person name="Scully E.D."/>
            <person name="Geib S.M."/>
            <person name="Palmer N.A."/>
            <person name="Koch K."/>
            <person name="Bradshaw J."/>
            <person name="Heng-Moss T."/>
            <person name="Sarath G."/>
        </authorList>
    </citation>
    <scope>NUCLEOTIDE SEQUENCE</scope>
</reference>
<evidence type="ECO:0000313" key="2">
    <source>
        <dbReference type="EMBL" id="MBY20531.1"/>
    </source>
</evidence>
<sequence>MIWIRKDLYVNAVLSGGTCCTSRQYHHVPCYFRRNAKRNYYFGFIYNKNQDYCPIRVKIFSMDWRIYFGFFAYFPTDVRIMNQVHSSSTESTSKYFYIYFPKKLYFLFNFFLHFWWVANLIGPQ</sequence>
<proteinExistence type="predicted"/>
<evidence type="ECO:0000256" key="1">
    <source>
        <dbReference type="SAM" id="Phobius"/>
    </source>
</evidence>
<protein>
    <submittedName>
        <fullName evidence="2">Uncharacterized protein</fullName>
    </submittedName>
</protein>
<gene>
    <name evidence="2" type="ORF">g.74555</name>
</gene>
<keyword evidence="1" id="KW-1133">Transmembrane helix</keyword>
<dbReference type="EMBL" id="GGMR01007912">
    <property type="protein sequence ID" value="MBY20531.1"/>
    <property type="molecule type" value="Transcribed_RNA"/>
</dbReference>
<dbReference type="AlphaFoldDB" id="A0A2S2NTK0"/>
<organism evidence="2">
    <name type="scientific">Schizaphis graminum</name>
    <name type="common">Green bug aphid</name>
    <dbReference type="NCBI Taxonomy" id="13262"/>
    <lineage>
        <taxon>Eukaryota</taxon>
        <taxon>Metazoa</taxon>
        <taxon>Ecdysozoa</taxon>
        <taxon>Arthropoda</taxon>
        <taxon>Hexapoda</taxon>
        <taxon>Insecta</taxon>
        <taxon>Pterygota</taxon>
        <taxon>Neoptera</taxon>
        <taxon>Paraneoptera</taxon>
        <taxon>Hemiptera</taxon>
        <taxon>Sternorrhyncha</taxon>
        <taxon>Aphidomorpha</taxon>
        <taxon>Aphidoidea</taxon>
        <taxon>Aphididae</taxon>
        <taxon>Aphidini</taxon>
        <taxon>Schizaphis</taxon>
    </lineage>
</organism>
<feature type="transmembrane region" description="Helical" evidence="1">
    <location>
        <begin position="104"/>
        <end position="122"/>
    </location>
</feature>
<name>A0A2S2NTK0_SCHGA</name>
<accession>A0A2S2NTK0</accession>
<keyword evidence="1" id="KW-0472">Membrane</keyword>
<keyword evidence="1" id="KW-0812">Transmembrane</keyword>